<name>A0A814EDI6_ADIRI</name>
<dbReference type="Proteomes" id="UP000663828">
    <property type="component" value="Unassembled WGS sequence"/>
</dbReference>
<gene>
    <name evidence="3" type="ORF">EDS130_LOCUS13222</name>
    <name evidence="2" type="ORF">XAT740_LOCUS10096</name>
</gene>
<dbReference type="OrthoDB" id="10016619at2759"/>
<comment type="caution">
    <text evidence="3">The sequence shown here is derived from an EMBL/GenBank/DDBJ whole genome shotgun (WGS) entry which is preliminary data.</text>
</comment>
<evidence type="ECO:0000313" key="4">
    <source>
        <dbReference type="Proteomes" id="UP000663828"/>
    </source>
</evidence>
<accession>A0A814EDI6</accession>
<organism evidence="3 5">
    <name type="scientific">Adineta ricciae</name>
    <name type="common">Rotifer</name>
    <dbReference type="NCBI Taxonomy" id="249248"/>
    <lineage>
        <taxon>Eukaryota</taxon>
        <taxon>Metazoa</taxon>
        <taxon>Spiralia</taxon>
        <taxon>Gnathifera</taxon>
        <taxon>Rotifera</taxon>
        <taxon>Eurotatoria</taxon>
        <taxon>Bdelloidea</taxon>
        <taxon>Adinetida</taxon>
        <taxon>Adinetidae</taxon>
        <taxon>Adineta</taxon>
    </lineage>
</organism>
<protein>
    <submittedName>
        <fullName evidence="3">Uncharacterized protein</fullName>
    </submittedName>
</protein>
<evidence type="ECO:0000256" key="1">
    <source>
        <dbReference type="SAM" id="MobiDB-lite"/>
    </source>
</evidence>
<dbReference type="AlphaFoldDB" id="A0A814EDI6"/>
<evidence type="ECO:0000313" key="2">
    <source>
        <dbReference type="EMBL" id="CAF0940643.1"/>
    </source>
</evidence>
<sequence length="219" mass="25778">MQDEISKTTARISRCTHRRLTIQHDIDENHRKQTYLSTLHAYKHQEQLFNRKVNHLRKCLEQNEPFYAANRDNNHETYEKQSLTSPNCLARVHNHLRLLKFSSETEKRLLSSALPSKLPQRRHSNQYIPRPSLPRARSCRSAKTPSLIKSDVSEQNTFQSYLHQQINDEQLKQLNINKRKGSLLKEFDKLKHTIDDPYATLSVLATLSRAFLRYSTETE</sequence>
<feature type="region of interest" description="Disordered" evidence="1">
    <location>
        <begin position="113"/>
        <end position="141"/>
    </location>
</feature>
<dbReference type="Proteomes" id="UP000663852">
    <property type="component" value="Unassembled WGS sequence"/>
</dbReference>
<keyword evidence="4" id="KW-1185">Reference proteome</keyword>
<evidence type="ECO:0000313" key="5">
    <source>
        <dbReference type="Proteomes" id="UP000663852"/>
    </source>
</evidence>
<evidence type="ECO:0000313" key="3">
    <source>
        <dbReference type="EMBL" id="CAF0968048.1"/>
    </source>
</evidence>
<dbReference type="EMBL" id="CAJNOJ010000052">
    <property type="protein sequence ID" value="CAF0968048.1"/>
    <property type="molecule type" value="Genomic_DNA"/>
</dbReference>
<dbReference type="EMBL" id="CAJNOR010000533">
    <property type="protein sequence ID" value="CAF0940643.1"/>
    <property type="molecule type" value="Genomic_DNA"/>
</dbReference>
<proteinExistence type="predicted"/>
<reference evidence="3" key="1">
    <citation type="submission" date="2021-02" db="EMBL/GenBank/DDBJ databases">
        <authorList>
            <person name="Nowell W R."/>
        </authorList>
    </citation>
    <scope>NUCLEOTIDE SEQUENCE</scope>
</reference>